<protein>
    <submittedName>
        <fullName evidence="7">RNA binding protein</fullName>
    </submittedName>
</protein>
<proteinExistence type="predicted"/>
<name>A0A2U1N4P7_ARTAN</name>
<feature type="compositionally biased region" description="Pro residues" evidence="5">
    <location>
        <begin position="641"/>
        <end position="651"/>
    </location>
</feature>
<dbReference type="GO" id="GO:0003723">
    <property type="term" value="F:RNA binding"/>
    <property type="evidence" value="ECO:0007669"/>
    <property type="project" value="UniProtKB-UniRule"/>
</dbReference>
<reference evidence="7 8" key="1">
    <citation type="journal article" date="2018" name="Mol. Plant">
        <title>The genome of Artemisia annua provides insight into the evolution of Asteraceae family and artemisinin biosynthesis.</title>
        <authorList>
            <person name="Shen Q."/>
            <person name="Zhang L."/>
            <person name="Liao Z."/>
            <person name="Wang S."/>
            <person name="Yan T."/>
            <person name="Shi P."/>
            <person name="Liu M."/>
            <person name="Fu X."/>
            <person name="Pan Q."/>
            <person name="Wang Y."/>
            <person name="Lv Z."/>
            <person name="Lu X."/>
            <person name="Zhang F."/>
            <person name="Jiang W."/>
            <person name="Ma Y."/>
            <person name="Chen M."/>
            <person name="Hao X."/>
            <person name="Li L."/>
            <person name="Tang Y."/>
            <person name="Lv G."/>
            <person name="Zhou Y."/>
            <person name="Sun X."/>
            <person name="Brodelius P.E."/>
            <person name="Rose J.K.C."/>
            <person name="Tang K."/>
        </authorList>
    </citation>
    <scope>NUCLEOTIDE SEQUENCE [LARGE SCALE GENOMIC DNA]</scope>
    <source>
        <strain evidence="8">cv. Huhao1</strain>
        <tissue evidence="7">Leaf</tissue>
    </source>
</reference>
<dbReference type="SMART" id="SM00360">
    <property type="entry name" value="RRM"/>
    <property type="match status" value="3"/>
</dbReference>
<evidence type="ECO:0000256" key="5">
    <source>
        <dbReference type="SAM" id="MobiDB-lite"/>
    </source>
</evidence>
<feature type="compositionally biased region" description="Gly residues" evidence="5">
    <location>
        <begin position="892"/>
        <end position="905"/>
    </location>
</feature>
<feature type="compositionally biased region" description="Basic and acidic residues" evidence="5">
    <location>
        <begin position="412"/>
        <end position="425"/>
    </location>
</feature>
<dbReference type="GO" id="GO:0005634">
    <property type="term" value="C:nucleus"/>
    <property type="evidence" value="ECO:0007669"/>
    <property type="project" value="UniProtKB-SubCell"/>
</dbReference>
<dbReference type="Proteomes" id="UP000245207">
    <property type="component" value="Unassembled WGS sequence"/>
</dbReference>
<feature type="domain" description="RRM" evidence="6">
    <location>
        <begin position="91"/>
        <end position="163"/>
    </location>
</feature>
<sequence>MRPPLKGDTTFINNNLWVGNLTPDVTDSDLHGLFEKHGVVDSVTCYPSRSYAFVNMKRPEDAKRARDALQGVGLRGGSLKIDFAKPARPCKTLWASGISNSISKENLEQEFSKFGKIEDFKFLRDKNTAYIDYARLEDASKALKMMHGKYRGGSVLRVDYLRSNSKREQALDFHDSKEGKHVRSLAPHDSPWLPLEAVNSYPDPSYYGPKRQQHVMPLDGHKGSGEQPSNVLVISYPPVVHIDEQMLHNAMILFGEIDNIRSFPARYYSLVEFRSVEEAQLAKEGLQGRLFNDPRISIMYSNDEHTPNKDITGFHPAIKGPRPQLTPGPQLDVYGHPMMMPHGRDMPIRPFGPPPESYDPPLHGSEFNMPTGPNPIIPVGIPNWRRSSPSSSLGGNLPTRPSPGSWDAFDDSQLHREPKRPRTDGKSQGVLGSFPQVTGARFPTRGTGTGQSGSDYIWRGVIAKGGTTVCHARCVPIRDWIGYDIPEVVNCSARTGLDMLAKHYTEAVGFDIVFFLPDSEEDFASYTEFVRYLGDRNRAGVAKFDDGTTLFLVPPSEFLTNVLNVSGPERLYGVVLKFPQHTSPSTSAQPQFIDKQQIPSQNEYNLIPGGEKVLQIDYSGVPHEGSKSNPKPTGPAARNPLAPPPPPPPPISTSVPQTGLSLTPELIATLASLAKGKFNGQQPSGGPSGASSGAPAVGPVLTSVLPNERPLRPWEYEPEPSNLRGHLIQQADNSFHPQPQIQPQHQGYQSHMVNDSRLTFPPIQDYSFSMPQPSMTTSVSQPSQSGPFVVPMQASQQSVPNFPQDLLPGSRLQAGNNLYGPNVYQPQSLVAAPTENSGVQLPEQMQQLQSALYSGNQQPSGFDAEKNERYQSTLQFATNLLLQIHQQPGTQPGQGGGSHQGGSLH</sequence>
<dbReference type="InterPro" id="IPR012921">
    <property type="entry name" value="SPOC_C"/>
</dbReference>
<evidence type="ECO:0000256" key="1">
    <source>
        <dbReference type="ARBA" id="ARBA00004123"/>
    </source>
</evidence>
<keyword evidence="3" id="KW-0539">Nucleus</keyword>
<evidence type="ECO:0000313" key="8">
    <source>
        <dbReference type="Proteomes" id="UP000245207"/>
    </source>
</evidence>
<keyword evidence="8" id="KW-1185">Reference proteome</keyword>
<dbReference type="STRING" id="35608.A0A2U1N4P7"/>
<feature type="domain" description="RRM" evidence="6">
    <location>
        <begin position="229"/>
        <end position="303"/>
    </location>
</feature>
<evidence type="ECO:0000256" key="4">
    <source>
        <dbReference type="PROSITE-ProRule" id="PRU00176"/>
    </source>
</evidence>
<comment type="subcellular location">
    <subcellularLocation>
        <location evidence="1">Nucleus</location>
    </subcellularLocation>
</comment>
<feature type="region of interest" description="Disordered" evidence="5">
    <location>
        <begin position="677"/>
        <end position="701"/>
    </location>
</feature>
<dbReference type="Gene3D" id="3.30.70.330">
    <property type="match status" value="3"/>
</dbReference>
<dbReference type="PANTHER" id="PTHR23189">
    <property type="entry name" value="RNA RECOGNITION MOTIF-CONTAINING"/>
    <property type="match status" value="1"/>
</dbReference>
<evidence type="ECO:0000259" key="6">
    <source>
        <dbReference type="PROSITE" id="PS50102"/>
    </source>
</evidence>
<dbReference type="SUPFAM" id="SSF54928">
    <property type="entry name" value="RNA-binding domain, RBD"/>
    <property type="match status" value="2"/>
</dbReference>
<feature type="region of interest" description="Disordered" evidence="5">
    <location>
        <begin position="349"/>
        <end position="449"/>
    </location>
</feature>
<comment type="caution">
    <text evidence="7">The sequence shown here is derived from an EMBL/GenBank/DDBJ whole genome shotgun (WGS) entry which is preliminary data.</text>
</comment>
<feature type="compositionally biased region" description="Low complexity" evidence="5">
    <location>
        <begin position="377"/>
        <end position="397"/>
    </location>
</feature>
<dbReference type="OrthoDB" id="439808at2759"/>
<dbReference type="Pfam" id="PF13893">
    <property type="entry name" value="RRM_5"/>
    <property type="match status" value="1"/>
</dbReference>
<dbReference type="Pfam" id="PF00076">
    <property type="entry name" value="RRM_1"/>
    <property type="match status" value="2"/>
</dbReference>
<evidence type="ECO:0000256" key="2">
    <source>
        <dbReference type="ARBA" id="ARBA00022884"/>
    </source>
</evidence>
<feature type="region of interest" description="Disordered" evidence="5">
    <location>
        <begin position="620"/>
        <end position="658"/>
    </location>
</feature>
<feature type="region of interest" description="Disordered" evidence="5">
    <location>
        <begin position="885"/>
        <end position="905"/>
    </location>
</feature>
<feature type="compositionally biased region" description="Low complexity" evidence="5">
    <location>
        <begin position="680"/>
        <end position="700"/>
    </location>
</feature>
<dbReference type="CDD" id="cd00590">
    <property type="entry name" value="RRM_SF"/>
    <property type="match status" value="2"/>
</dbReference>
<accession>A0A2U1N4P7</accession>
<feature type="domain" description="RRM" evidence="6">
    <location>
        <begin position="14"/>
        <end position="86"/>
    </location>
</feature>
<organism evidence="7 8">
    <name type="scientific">Artemisia annua</name>
    <name type="common">Sweet wormwood</name>
    <dbReference type="NCBI Taxonomy" id="35608"/>
    <lineage>
        <taxon>Eukaryota</taxon>
        <taxon>Viridiplantae</taxon>
        <taxon>Streptophyta</taxon>
        <taxon>Embryophyta</taxon>
        <taxon>Tracheophyta</taxon>
        <taxon>Spermatophyta</taxon>
        <taxon>Magnoliopsida</taxon>
        <taxon>eudicotyledons</taxon>
        <taxon>Gunneridae</taxon>
        <taxon>Pentapetalae</taxon>
        <taxon>asterids</taxon>
        <taxon>campanulids</taxon>
        <taxon>Asterales</taxon>
        <taxon>Asteraceae</taxon>
        <taxon>Asteroideae</taxon>
        <taxon>Anthemideae</taxon>
        <taxon>Artemisiinae</taxon>
        <taxon>Artemisia</taxon>
    </lineage>
</organism>
<dbReference type="CDD" id="cd21546">
    <property type="entry name" value="SPOC_FPA-like"/>
    <property type="match status" value="1"/>
</dbReference>
<dbReference type="InterPro" id="IPR035979">
    <property type="entry name" value="RBD_domain_sf"/>
</dbReference>
<dbReference type="AlphaFoldDB" id="A0A2U1N4P7"/>
<dbReference type="InterPro" id="IPR000504">
    <property type="entry name" value="RRM_dom"/>
</dbReference>
<keyword evidence="2 4" id="KW-0694">RNA-binding</keyword>
<dbReference type="EMBL" id="PKPP01003617">
    <property type="protein sequence ID" value="PWA68498.1"/>
    <property type="molecule type" value="Genomic_DNA"/>
</dbReference>
<dbReference type="PROSITE" id="PS50102">
    <property type="entry name" value="RRM"/>
    <property type="match status" value="3"/>
</dbReference>
<dbReference type="Pfam" id="PF07744">
    <property type="entry name" value="SPOC"/>
    <property type="match status" value="1"/>
</dbReference>
<evidence type="ECO:0000313" key="7">
    <source>
        <dbReference type="EMBL" id="PWA68498.1"/>
    </source>
</evidence>
<evidence type="ECO:0000256" key="3">
    <source>
        <dbReference type="ARBA" id="ARBA00023242"/>
    </source>
</evidence>
<dbReference type="InterPro" id="IPR012677">
    <property type="entry name" value="Nucleotide-bd_a/b_plait_sf"/>
</dbReference>
<gene>
    <name evidence="7" type="ORF">CTI12_AA301920</name>
</gene>